<proteinExistence type="predicted"/>
<dbReference type="OrthoDB" id="2303332at2759"/>
<reference evidence="1" key="1">
    <citation type="submission" date="2021-06" db="EMBL/GenBank/DDBJ databases">
        <authorList>
            <person name="Kallberg Y."/>
            <person name="Tangrot J."/>
            <person name="Rosling A."/>
        </authorList>
    </citation>
    <scope>NUCLEOTIDE SEQUENCE</scope>
    <source>
        <strain evidence="1">UK204</strain>
    </source>
</reference>
<keyword evidence="2" id="KW-1185">Reference proteome</keyword>
<comment type="caution">
    <text evidence="1">The sequence shown here is derived from an EMBL/GenBank/DDBJ whole genome shotgun (WGS) entry which is preliminary data.</text>
</comment>
<accession>A0A9N9HQJ7</accession>
<name>A0A9N9HQJ7_9GLOM</name>
<gene>
    <name evidence="1" type="ORF">FCALED_LOCUS13475</name>
</gene>
<evidence type="ECO:0000313" key="2">
    <source>
        <dbReference type="Proteomes" id="UP000789570"/>
    </source>
</evidence>
<evidence type="ECO:0000313" key="1">
    <source>
        <dbReference type="EMBL" id="CAG8701005.1"/>
    </source>
</evidence>
<organism evidence="1 2">
    <name type="scientific">Funneliformis caledonium</name>
    <dbReference type="NCBI Taxonomy" id="1117310"/>
    <lineage>
        <taxon>Eukaryota</taxon>
        <taxon>Fungi</taxon>
        <taxon>Fungi incertae sedis</taxon>
        <taxon>Mucoromycota</taxon>
        <taxon>Glomeromycotina</taxon>
        <taxon>Glomeromycetes</taxon>
        <taxon>Glomerales</taxon>
        <taxon>Glomeraceae</taxon>
        <taxon>Funneliformis</taxon>
    </lineage>
</organism>
<dbReference type="EMBL" id="CAJVPQ010007834">
    <property type="protein sequence ID" value="CAG8701005.1"/>
    <property type="molecule type" value="Genomic_DNA"/>
</dbReference>
<sequence length="184" mass="21242">MWTTVLIISSVFTSKSIESAWGEIQAIPISKTRNETKDPFLKTKIGHKVDMKGILVKTPNKFKIIYDKVSGGLGPFGLPASCKKKQYVDKKLTVYRWLQIGTELKIYAMDWISFGIYRFSKLDKCSLPIDNDDSKILEDAYCILYLLESKLLESEKTIKEIIQNNTKNKRRYIKSENSLYLNKN</sequence>
<dbReference type="AlphaFoldDB" id="A0A9N9HQJ7"/>
<protein>
    <submittedName>
        <fullName evidence="1">10476_t:CDS:1</fullName>
    </submittedName>
</protein>
<dbReference type="Proteomes" id="UP000789570">
    <property type="component" value="Unassembled WGS sequence"/>
</dbReference>